<keyword evidence="2" id="KW-1185">Reference proteome</keyword>
<accession>A0AAD7J0D3</accession>
<sequence>MDLLVDASNIEPFFSLQLEREIFEITTRLHPKMIPTLLRVARRVLGWIEPLLYTFLRIEVGETKDAYAGALWHALASKPLDFFPNAARKMIFSNWSSEFFGQRKKNVWSDPELEHMFRMCPGITDLFITGELQKSLLPLFETMQPIRLTMGANIVEEPLDFGFLFFLRLTHFHLFGLGNSLPADWPGWRTLSRLPALTHLVVAGAGVGPLLLANLPRLRVIVLYIKDRTEVEEVERMRDPRIVVVNKSDKFMADWNLRAQGSDDAWVHADAFISRAVWQGRMADIWKS</sequence>
<dbReference type="EMBL" id="JARJLG010000068">
    <property type="protein sequence ID" value="KAJ7754220.1"/>
    <property type="molecule type" value="Genomic_DNA"/>
</dbReference>
<evidence type="ECO:0000313" key="2">
    <source>
        <dbReference type="Proteomes" id="UP001215280"/>
    </source>
</evidence>
<comment type="caution">
    <text evidence="1">The sequence shown here is derived from an EMBL/GenBank/DDBJ whole genome shotgun (WGS) entry which is preliminary data.</text>
</comment>
<dbReference type="AlphaFoldDB" id="A0AAD7J0D3"/>
<evidence type="ECO:0000313" key="1">
    <source>
        <dbReference type="EMBL" id="KAJ7754220.1"/>
    </source>
</evidence>
<gene>
    <name evidence="1" type="ORF">DFH07DRAFT_959916</name>
</gene>
<reference evidence="1" key="1">
    <citation type="submission" date="2023-03" db="EMBL/GenBank/DDBJ databases">
        <title>Massive genome expansion in bonnet fungi (Mycena s.s.) driven by repeated elements and novel gene families across ecological guilds.</title>
        <authorList>
            <consortium name="Lawrence Berkeley National Laboratory"/>
            <person name="Harder C.B."/>
            <person name="Miyauchi S."/>
            <person name="Viragh M."/>
            <person name="Kuo A."/>
            <person name="Thoen E."/>
            <person name="Andreopoulos B."/>
            <person name="Lu D."/>
            <person name="Skrede I."/>
            <person name="Drula E."/>
            <person name="Henrissat B."/>
            <person name="Morin E."/>
            <person name="Kohler A."/>
            <person name="Barry K."/>
            <person name="LaButti K."/>
            <person name="Morin E."/>
            <person name="Salamov A."/>
            <person name="Lipzen A."/>
            <person name="Mereny Z."/>
            <person name="Hegedus B."/>
            <person name="Baldrian P."/>
            <person name="Stursova M."/>
            <person name="Weitz H."/>
            <person name="Taylor A."/>
            <person name="Grigoriev I.V."/>
            <person name="Nagy L.G."/>
            <person name="Martin F."/>
            <person name="Kauserud H."/>
        </authorList>
    </citation>
    <scope>NUCLEOTIDE SEQUENCE</scope>
    <source>
        <strain evidence="1">CBHHK188m</strain>
    </source>
</reference>
<name>A0AAD7J0D3_9AGAR</name>
<protein>
    <submittedName>
        <fullName evidence="1">Uncharacterized protein</fullName>
    </submittedName>
</protein>
<dbReference type="Proteomes" id="UP001215280">
    <property type="component" value="Unassembled WGS sequence"/>
</dbReference>
<organism evidence="1 2">
    <name type="scientific">Mycena maculata</name>
    <dbReference type="NCBI Taxonomy" id="230809"/>
    <lineage>
        <taxon>Eukaryota</taxon>
        <taxon>Fungi</taxon>
        <taxon>Dikarya</taxon>
        <taxon>Basidiomycota</taxon>
        <taxon>Agaricomycotina</taxon>
        <taxon>Agaricomycetes</taxon>
        <taxon>Agaricomycetidae</taxon>
        <taxon>Agaricales</taxon>
        <taxon>Marasmiineae</taxon>
        <taxon>Mycenaceae</taxon>
        <taxon>Mycena</taxon>
    </lineage>
</organism>
<proteinExistence type="predicted"/>